<keyword evidence="1" id="KW-0472">Membrane</keyword>
<evidence type="ECO:0000313" key="3">
    <source>
        <dbReference type="EMBL" id="MBB4776785.1"/>
    </source>
</evidence>
<keyword evidence="1" id="KW-0812">Transmembrane</keyword>
<feature type="transmembrane region" description="Helical" evidence="1">
    <location>
        <begin position="25"/>
        <end position="47"/>
    </location>
</feature>
<dbReference type="EMBL" id="BAAAHD010000043">
    <property type="protein sequence ID" value="GAA0577539.1"/>
    <property type="molecule type" value="Genomic_DNA"/>
</dbReference>
<keyword evidence="1" id="KW-1133">Transmembrane helix</keyword>
<organism evidence="3 4">
    <name type="scientific">Actinomadura livida</name>
    <dbReference type="NCBI Taxonomy" id="79909"/>
    <lineage>
        <taxon>Bacteria</taxon>
        <taxon>Bacillati</taxon>
        <taxon>Actinomycetota</taxon>
        <taxon>Actinomycetes</taxon>
        <taxon>Streptosporangiales</taxon>
        <taxon>Thermomonosporaceae</taxon>
        <taxon>Actinomadura</taxon>
    </lineage>
</organism>
<proteinExistence type="predicted"/>
<evidence type="ECO:0000313" key="5">
    <source>
        <dbReference type="Proteomes" id="UP001501427"/>
    </source>
</evidence>
<accession>A0A7W7IGZ5</accession>
<comment type="caution">
    <text evidence="3">The sequence shown here is derived from an EMBL/GenBank/DDBJ whole genome shotgun (WGS) entry which is preliminary data.</text>
</comment>
<dbReference type="RefSeq" id="WP_184886883.1">
    <property type="nucleotide sequence ID" value="NZ_BAAAHD010000043.1"/>
</dbReference>
<feature type="transmembrane region" description="Helical" evidence="1">
    <location>
        <begin position="59"/>
        <end position="85"/>
    </location>
</feature>
<sequence length="191" mass="20063">MPESPVQKAARKAGQGSSTWHRFHYAVGVFLIAYGGTGLLSAVLMWGDRQDEVEGYFGALPATAVLILVKVIEVALTASAAAALVLRRDVLLVPPMVGWMAGFAMFAVLDVFTAGWGGLVEHLLYLAAFVVLLFLSYGLSAKAQLAGAAKDEDDGPSGGGPQLTRTQEFALQAINRAAALTGPRPRPGRPA</sequence>
<evidence type="ECO:0000256" key="1">
    <source>
        <dbReference type="SAM" id="Phobius"/>
    </source>
</evidence>
<reference evidence="5" key="2">
    <citation type="journal article" date="2019" name="Int. J. Syst. Evol. Microbiol.">
        <title>The Global Catalogue of Microorganisms (GCM) 10K type strain sequencing project: providing services to taxonomists for standard genome sequencing and annotation.</title>
        <authorList>
            <consortium name="The Broad Institute Genomics Platform"/>
            <consortium name="The Broad Institute Genome Sequencing Center for Infectious Disease"/>
            <person name="Wu L."/>
            <person name="Ma J."/>
        </authorList>
    </citation>
    <scope>NUCLEOTIDE SEQUENCE [LARGE SCALE GENOMIC DNA]</scope>
    <source>
        <strain evidence="5">JCM 10667</strain>
    </source>
</reference>
<dbReference type="Proteomes" id="UP001501427">
    <property type="component" value="Unassembled WGS sequence"/>
</dbReference>
<dbReference type="AlphaFoldDB" id="A0A7W7IGZ5"/>
<evidence type="ECO:0000313" key="4">
    <source>
        <dbReference type="Proteomes" id="UP000549343"/>
    </source>
</evidence>
<protein>
    <recommendedName>
        <fullName evidence="6">DoxX family protein</fullName>
    </recommendedName>
</protein>
<dbReference type="EMBL" id="JACHMV010000001">
    <property type="protein sequence ID" value="MBB4776785.1"/>
    <property type="molecule type" value="Genomic_DNA"/>
</dbReference>
<reference evidence="3 4" key="3">
    <citation type="submission" date="2020-08" db="EMBL/GenBank/DDBJ databases">
        <title>Sequencing the genomes of 1000 actinobacteria strains.</title>
        <authorList>
            <person name="Klenk H.-P."/>
        </authorList>
    </citation>
    <scope>NUCLEOTIDE SEQUENCE [LARGE SCALE GENOMIC DNA]</scope>
    <source>
        <strain evidence="3 4">DSM 44772</strain>
    </source>
</reference>
<keyword evidence="5" id="KW-1185">Reference proteome</keyword>
<feature type="transmembrane region" description="Helical" evidence="1">
    <location>
        <begin position="97"/>
        <end position="116"/>
    </location>
</feature>
<reference evidence="2" key="1">
    <citation type="journal article" date="2014" name="Int. J. Syst. Evol. Microbiol.">
        <title>Complete genome of a new Firmicutes species belonging to the dominant human colonic microbiota ('Ruminococcus bicirculans') reveals two chromosomes and a selective capacity to utilize plant glucans.</title>
        <authorList>
            <consortium name="NISC Comparative Sequencing Program"/>
            <person name="Wegmann U."/>
            <person name="Louis P."/>
            <person name="Goesmann A."/>
            <person name="Henrissat B."/>
            <person name="Duncan S.H."/>
            <person name="Flint H.J."/>
        </authorList>
    </citation>
    <scope>NUCLEOTIDE SEQUENCE</scope>
    <source>
        <strain evidence="2">JCM 10667</strain>
    </source>
</reference>
<feature type="transmembrane region" description="Helical" evidence="1">
    <location>
        <begin position="122"/>
        <end position="140"/>
    </location>
</feature>
<evidence type="ECO:0008006" key="6">
    <source>
        <dbReference type="Google" id="ProtNLM"/>
    </source>
</evidence>
<evidence type="ECO:0000313" key="2">
    <source>
        <dbReference type="EMBL" id="GAA0577539.1"/>
    </source>
</evidence>
<dbReference type="Proteomes" id="UP000549343">
    <property type="component" value="Unassembled WGS sequence"/>
</dbReference>
<gene>
    <name evidence="3" type="ORF">F4557_005203</name>
    <name evidence="2" type="ORF">GCM10009546_45010</name>
</gene>
<name>A0A7W7IGZ5_9ACTN</name>
<reference evidence="2" key="4">
    <citation type="submission" date="2023-12" db="EMBL/GenBank/DDBJ databases">
        <authorList>
            <person name="Sun Q."/>
            <person name="Inoue M."/>
        </authorList>
    </citation>
    <scope>NUCLEOTIDE SEQUENCE</scope>
    <source>
        <strain evidence="2">JCM 10667</strain>
    </source>
</reference>